<evidence type="ECO:0000313" key="4">
    <source>
        <dbReference type="Proteomes" id="UP001362999"/>
    </source>
</evidence>
<organism evidence="3 4">
    <name type="scientific">Favolaschia claudopus</name>
    <dbReference type="NCBI Taxonomy" id="2862362"/>
    <lineage>
        <taxon>Eukaryota</taxon>
        <taxon>Fungi</taxon>
        <taxon>Dikarya</taxon>
        <taxon>Basidiomycota</taxon>
        <taxon>Agaricomycotina</taxon>
        <taxon>Agaricomycetes</taxon>
        <taxon>Agaricomycetidae</taxon>
        <taxon>Agaricales</taxon>
        <taxon>Marasmiineae</taxon>
        <taxon>Mycenaceae</taxon>
        <taxon>Favolaschia</taxon>
    </lineage>
</organism>
<accession>A0AAW0ASR4</accession>
<keyword evidence="2" id="KW-0472">Membrane</keyword>
<keyword evidence="2" id="KW-1133">Transmembrane helix</keyword>
<reference evidence="3 4" key="1">
    <citation type="journal article" date="2024" name="J Genomics">
        <title>Draft genome sequencing and assembly of Favolaschia claudopus CIRM-BRFM 2984 isolated from oak limbs.</title>
        <authorList>
            <person name="Navarro D."/>
            <person name="Drula E."/>
            <person name="Chaduli D."/>
            <person name="Cazenave R."/>
            <person name="Ahrendt S."/>
            <person name="Wang J."/>
            <person name="Lipzen A."/>
            <person name="Daum C."/>
            <person name="Barry K."/>
            <person name="Grigoriev I.V."/>
            <person name="Favel A."/>
            <person name="Rosso M.N."/>
            <person name="Martin F."/>
        </authorList>
    </citation>
    <scope>NUCLEOTIDE SEQUENCE [LARGE SCALE GENOMIC DNA]</scope>
    <source>
        <strain evidence="3 4">CIRM-BRFM 2984</strain>
    </source>
</reference>
<feature type="transmembrane region" description="Helical" evidence="2">
    <location>
        <begin position="115"/>
        <end position="141"/>
    </location>
</feature>
<feature type="compositionally biased region" description="Basic and acidic residues" evidence="1">
    <location>
        <begin position="38"/>
        <end position="51"/>
    </location>
</feature>
<dbReference type="PANTHER" id="PTHR40465:SF1">
    <property type="entry name" value="DUF6534 DOMAIN-CONTAINING PROTEIN"/>
    <property type="match status" value="1"/>
</dbReference>
<gene>
    <name evidence="3" type="ORF">R3P38DRAFT_3361813</name>
</gene>
<keyword evidence="4" id="KW-1185">Reference proteome</keyword>
<feature type="non-terminal residue" evidence="3">
    <location>
        <position position="257"/>
    </location>
</feature>
<evidence type="ECO:0000313" key="3">
    <source>
        <dbReference type="EMBL" id="KAK7015663.1"/>
    </source>
</evidence>
<comment type="caution">
    <text evidence="3">The sequence shown here is derived from an EMBL/GenBank/DDBJ whole genome shotgun (WGS) entry which is preliminary data.</text>
</comment>
<keyword evidence="2" id="KW-0812">Transmembrane</keyword>
<evidence type="ECO:0000256" key="2">
    <source>
        <dbReference type="SAM" id="Phobius"/>
    </source>
</evidence>
<dbReference type="PANTHER" id="PTHR40465">
    <property type="entry name" value="CHROMOSOME 1, WHOLE GENOME SHOTGUN SEQUENCE"/>
    <property type="match status" value="1"/>
</dbReference>
<proteinExistence type="predicted"/>
<dbReference type="Proteomes" id="UP001362999">
    <property type="component" value="Unassembled WGS sequence"/>
</dbReference>
<sequence>MFHQAKTGKNGHFSDQRKGPKPGKGTGWAGAIRGPSAKADRDPGKNGRVEDQNCAGKTLGGPDQASGWVVEGPANPKKEASIIIKCRSTAACHAVLVTQPLQRLLISDGHIRRRWLGMLLIGALVSAALYGVGCLQAWHYYQKFKGDSAWLKALVAFVIVIDTCQQALVAACVYTYLVTNFSNIQILDRVVPTLIIEVFFAAFIALAVQLFYCYRFYSVSDSPVAAGILALVIVGAFATEIVFALKAMTTETFAELE</sequence>
<feature type="transmembrane region" description="Helical" evidence="2">
    <location>
        <begin position="224"/>
        <end position="245"/>
    </location>
</feature>
<evidence type="ECO:0008006" key="5">
    <source>
        <dbReference type="Google" id="ProtNLM"/>
    </source>
</evidence>
<dbReference type="EMBL" id="JAWWNJ010000053">
    <property type="protein sequence ID" value="KAK7015663.1"/>
    <property type="molecule type" value="Genomic_DNA"/>
</dbReference>
<name>A0AAW0ASR4_9AGAR</name>
<feature type="transmembrane region" description="Helical" evidence="2">
    <location>
        <begin position="190"/>
        <end position="212"/>
    </location>
</feature>
<protein>
    <recommendedName>
        <fullName evidence="5">DUF2975 domain-containing protein</fullName>
    </recommendedName>
</protein>
<evidence type="ECO:0000256" key="1">
    <source>
        <dbReference type="SAM" id="MobiDB-lite"/>
    </source>
</evidence>
<feature type="region of interest" description="Disordered" evidence="1">
    <location>
        <begin position="1"/>
        <end position="71"/>
    </location>
</feature>
<feature type="transmembrane region" description="Helical" evidence="2">
    <location>
        <begin position="153"/>
        <end position="178"/>
    </location>
</feature>
<dbReference type="AlphaFoldDB" id="A0AAW0ASR4"/>